<dbReference type="VEuPathDB" id="FungiDB:RhiirFUN_014143"/>
<evidence type="ECO:0000313" key="2">
    <source>
        <dbReference type="EMBL" id="PKC05656.1"/>
    </source>
</evidence>
<reference evidence="2 3" key="1">
    <citation type="submission" date="2016-04" db="EMBL/GenBank/DDBJ databases">
        <title>Genome analyses suggest a sexual origin of heterokaryosis in a supposedly ancient asexual fungus.</title>
        <authorList>
            <person name="Ropars J."/>
            <person name="Sedzielewska K."/>
            <person name="Noel J."/>
            <person name="Charron P."/>
            <person name="Farinelli L."/>
            <person name="Marton T."/>
            <person name="Kruger M."/>
            <person name="Pelin A."/>
            <person name="Brachmann A."/>
            <person name="Corradi N."/>
        </authorList>
    </citation>
    <scope>NUCLEOTIDE SEQUENCE [LARGE SCALE GENOMIC DNA]</scope>
    <source>
        <strain evidence="2 3">A5</strain>
    </source>
</reference>
<dbReference type="Proteomes" id="UP000232722">
    <property type="component" value="Unassembled WGS sequence"/>
</dbReference>
<accession>A0A2N0PFR2</accession>
<dbReference type="AlphaFoldDB" id="A0A2N0PFR2"/>
<proteinExistence type="predicted"/>
<feature type="region of interest" description="Disordered" evidence="1">
    <location>
        <begin position="428"/>
        <end position="449"/>
    </location>
</feature>
<protein>
    <submittedName>
        <fullName evidence="2">Uncharacterized protein</fullName>
    </submittedName>
</protein>
<gene>
    <name evidence="2" type="ORF">RhiirA5_420658</name>
</gene>
<comment type="caution">
    <text evidence="2">The sequence shown here is derived from an EMBL/GenBank/DDBJ whole genome shotgun (WGS) entry which is preliminary data.</text>
</comment>
<name>A0A2N0PFR2_9GLOM</name>
<reference evidence="2 3" key="2">
    <citation type="submission" date="2017-09" db="EMBL/GenBank/DDBJ databases">
        <title>Extensive intraspecific genome diversity in a model arbuscular mycorrhizal fungus.</title>
        <authorList>
            <person name="Chen E.C."/>
            <person name="Morin E."/>
            <person name="Beaudet D."/>
            <person name="Noel J."/>
            <person name="Ndikumana S."/>
            <person name="Charron P."/>
            <person name="St-Onge C."/>
            <person name="Giorgi J."/>
            <person name="Grigoriev I.V."/>
            <person name="Roux C."/>
            <person name="Martin F.M."/>
            <person name="Corradi N."/>
        </authorList>
    </citation>
    <scope>NUCLEOTIDE SEQUENCE [LARGE SCALE GENOMIC DNA]</scope>
    <source>
        <strain evidence="2 3">A5</strain>
    </source>
</reference>
<dbReference type="EMBL" id="LLXJ01000852">
    <property type="protein sequence ID" value="PKC05656.1"/>
    <property type="molecule type" value="Genomic_DNA"/>
</dbReference>
<sequence length="449" mass="52240">MVGRELAYKTIKIFIKKITDEEKAINELQSLTKRIKDNKLKLQTPEDMTIYTNERLTSSADAKRTNEEFRLFKCQKIRDENKENLDDEDNDSWALPSPTLQLLSQLPSQLGMAMSQLPPQLPSQSHLSESSITLRLRIILKSGKNVKNLLNGVPLNRFWNRYYFMFDRDNSWLLNYMKIEDFEELVEICYSHGAVEVPIELKNMLKTRNRFCQLLITDYIELSSKNPLIKINSESHKSASIYYSLIDRLAIQYFHALRAGSSSESSSFTLHTVNANLHGKQPDIYFHDNILKIVKDDMIKDTNKYDLDTNKSLQENIYEIYYTYDSLPTSKKEKIFEMDFMSFVISDNHIDTYVTRLVDYQLYISTKVYDMTYPTEFAVNTLVSCMYSILKMVVVKVNDSDPLIDSPIKFKYFCDPCISPPIIPITTTEKSDSSKKNVNKNTNKKTKNK</sequence>
<dbReference type="VEuPathDB" id="FungiDB:FUN_016116"/>
<evidence type="ECO:0000313" key="3">
    <source>
        <dbReference type="Proteomes" id="UP000232722"/>
    </source>
</evidence>
<organism evidence="2 3">
    <name type="scientific">Rhizophagus irregularis</name>
    <dbReference type="NCBI Taxonomy" id="588596"/>
    <lineage>
        <taxon>Eukaryota</taxon>
        <taxon>Fungi</taxon>
        <taxon>Fungi incertae sedis</taxon>
        <taxon>Mucoromycota</taxon>
        <taxon>Glomeromycotina</taxon>
        <taxon>Glomeromycetes</taxon>
        <taxon>Glomerales</taxon>
        <taxon>Glomeraceae</taxon>
        <taxon>Rhizophagus</taxon>
    </lineage>
</organism>
<evidence type="ECO:0000256" key="1">
    <source>
        <dbReference type="SAM" id="MobiDB-lite"/>
    </source>
</evidence>